<dbReference type="HOGENOM" id="CLU_131673_0_0_1"/>
<dbReference type="RefSeq" id="XP_007314387.1">
    <property type="nucleotide sequence ID" value="XM_007314325.1"/>
</dbReference>
<organism>
    <name type="scientific">Serpula lacrymans var. lacrymans (strain S7.9)</name>
    <name type="common">Dry rot fungus</name>
    <dbReference type="NCBI Taxonomy" id="578457"/>
    <lineage>
        <taxon>Eukaryota</taxon>
        <taxon>Fungi</taxon>
        <taxon>Dikarya</taxon>
        <taxon>Basidiomycota</taxon>
        <taxon>Agaricomycotina</taxon>
        <taxon>Agaricomycetes</taxon>
        <taxon>Agaricomycetidae</taxon>
        <taxon>Boletales</taxon>
        <taxon>Coniophorineae</taxon>
        <taxon>Serpulaceae</taxon>
        <taxon>Serpula</taxon>
    </lineage>
</organism>
<dbReference type="GeneID" id="18812579"/>
<proteinExistence type="predicted"/>
<sequence>MFNPCGGLSKPSLANRSMNFKCGCCQQPGVLPFKLPAICGPQSKNLGTSMPENMILIEYLCFRTLHFVKNAKFGYGWSWCISAKKKLNTTCPITFMLCGYKMFALGLGLGICSNSCIKDAQALNTQVPGSLDTNNAIVKNTFNGYHQQYITYMRAQKNVNIVSVQVKEQGKNIR</sequence>
<name>F8NLK7_SERL9</name>
<accession>F8NLK7</accession>
<dbReference type="Proteomes" id="UP000008064">
    <property type="component" value="Unassembled WGS sequence"/>
</dbReference>
<evidence type="ECO:0000313" key="1">
    <source>
        <dbReference type="EMBL" id="EGO28188.1"/>
    </source>
</evidence>
<protein>
    <submittedName>
        <fullName evidence="1">Uncharacterized protein</fullName>
    </submittedName>
</protein>
<dbReference type="AlphaFoldDB" id="F8NLK7"/>
<gene>
    <name evidence="1" type="ORF">SERLADRAFT_405835</name>
</gene>
<dbReference type="KEGG" id="sla:SERLADRAFT_405835"/>
<reference evidence="1" key="1">
    <citation type="submission" date="2011-04" db="EMBL/GenBank/DDBJ databases">
        <title>Evolution of plant cell wall degrading machinery underlies the functional diversity of forest fungi.</title>
        <authorList>
            <consortium name="US DOE Joint Genome Institute (JGI-PGF)"/>
            <person name="Eastwood D.C."/>
            <person name="Floudas D."/>
            <person name="Binder M."/>
            <person name="Majcherczyk A."/>
            <person name="Schneider P."/>
            <person name="Aerts A."/>
            <person name="Asiegbu F.O."/>
            <person name="Baker S.E."/>
            <person name="Barry K."/>
            <person name="Bendiksby M."/>
            <person name="Blumentritt M."/>
            <person name="Coutinho P.M."/>
            <person name="Cullen D."/>
            <person name="Cullen D."/>
            <person name="Gathman A."/>
            <person name="Goodell B."/>
            <person name="Henrissat B."/>
            <person name="Ihrmark K."/>
            <person name="Kauserud H."/>
            <person name="Kohler A."/>
            <person name="LaButti K."/>
            <person name="Lapidus A."/>
            <person name="Lavin J.L."/>
            <person name="Lee Y.-H."/>
            <person name="Lindquist E."/>
            <person name="Lilly W."/>
            <person name="Lucas S."/>
            <person name="Morin E."/>
            <person name="Murat C."/>
            <person name="Oguiza J.A."/>
            <person name="Park J."/>
            <person name="Pisabarro A.G."/>
            <person name="Riley R."/>
            <person name="Rosling A."/>
            <person name="Salamov A."/>
            <person name="Schmidt O."/>
            <person name="Schmutz J."/>
            <person name="Skrede I."/>
            <person name="Stenlid J."/>
            <person name="Wiebenga A."/>
            <person name="Xie X."/>
            <person name="Kues U."/>
            <person name="Hibbett D.S."/>
            <person name="Hoffmeister D."/>
            <person name="Hogberg N."/>
            <person name="Martin F."/>
            <person name="Grigoriev I.V."/>
            <person name="Watkinson S.C."/>
        </authorList>
    </citation>
    <scope>NUCLEOTIDE SEQUENCE</scope>
    <source>
        <strain evidence="1">S7.9</strain>
    </source>
</reference>
<dbReference type="EMBL" id="GL945430">
    <property type="protein sequence ID" value="EGO28188.1"/>
    <property type="molecule type" value="Genomic_DNA"/>
</dbReference>